<proteinExistence type="predicted"/>
<accession>A0A4Y3PAD4</accession>
<protein>
    <recommendedName>
        <fullName evidence="3">Bacterial Pleckstrin homology domain-containing protein</fullName>
    </recommendedName>
</protein>
<evidence type="ECO:0008006" key="3">
    <source>
        <dbReference type="Google" id="ProtNLM"/>
    </source>
</evidence>
<dbReference type="EMBL" id="BJMH01000004">
    <property type="protein sequence ID" value="GEB31480.1"/>
    <property type="molecule type" value="Genomic_DNA"/>
</dbReference>
<sequence length="124" mass="14301">MDVSRTIQFGPSECTLALSGWRAVIAFENRITMPYRFIKHVQVDSFTPEPGTLRMPGTEIPFSSTYAGRFLYGNDWYFLSFERTNHLLLLDLEGHAKYRKIVVQVENPTEIAVTLQQHLLAQHE</sequence>
<dbReference type="STRING" id="54914.AV540_09635"/>
<dbReference type="AlphaFoldDB" id="A0A4Y3PAD4"/>
<gene>
    <name evidence="1" type="ORF">BPA01_10600</name>
</gene>
<reference evidence="1 2" key="1">
    <citation type="submission" date="2019-06" db="EMBL/GenBank/DDBJ databases">
        <title>Whole genome shotgun sequence of Brevibacillus parabrevis NBRC 12334.</title>
        <authorList>
            <person name="Hosoyama A."/>
            <person name="Uohara A."/>
            <person name="Ohji S."/>
            <person name="Ichikawa N."/>
        </authorList>
    </citation>
    <scope>NUCLEOTIDE SEQUENCE [LARGE SCALE GENOMIC DNA]</scope>
    <source>
        <strain evidence="1 2">NBRC 12334</strain>
    </source>
</reference>
<keyword evidence="2" id="KW-1185">Reference proteome</keyword>
<evidence type="ECO:0000313" key="2">
    <source>
        <dbReference type="Proteomes" id="UP000316882"/>
    </source>
</evidence>
<name>A0A4Y3PAD4_BREPA</name>
<evidence type="ECO:0000313" key="1">
    <source>
        <dbReference type="EMBL" id="GEB31480.1"/>
    </source>
</evidence>
<organism evidence="1 2">
    <name type="scientific">Brevibacillus parabrevis</name>
    <dbReference type="NCBI Taxonomy" id="54914"/>
    <lineage>
        <taxon>Bacteria</taxon>
        <taxon>Bacillati</taxon>
        <taxon>Bacillota</taxon>
        <taxon>Bacilli</taxon>
        <taxon>Bacillales</taxon>
        <taxon>Paenibacillaceae</taxon>
        <taxon>Brevibacillus</taxon>
    </lineage>
</organism>
<dbReference type="Proteomes" id="UP000316882">
    <property type="component" value="Unassembled WGS sequence"/>
</dbReference>
<comment type="caution">
    <text evidence="1">The sequence shown here is derived from an EMBL/GenBank/DDBJ whole genome shotgun (WGS) entry which is preliminary data.</text>
</comment>